<feature type="domain" description="GapR-like DNA-binding" evidence="3">
    <location>
        <begin position="8"/>
        <end position="79"/>
    </location>
</feature>
<evidence type="ECO:0000313" key="5">
    <source>
        <dbReference type="Proteomes" id="UP000630923"/>
    </source>
</evidence>
<comment type="caution">
    <text evidence="4">The sequence shown here is derived from an EMBL/GenBank/DDBJ whole genome shotgun (WGS) entry which is preliminary data.</text>
</comment>
<reference evidence="4" key="1">
    <citation type="journal article" date="2014" name="Int. J. Syst. Evol. Microbiol.">
        <title>Complete genome sequence of Corynebacterium casei LMG S-19264T (=DSM 44701T), isolated from a smear-ripened cheese.</title>
        <authorList>
            <consortium name="US DOE Joint Genome Institute (JGI-PGF)"/>
            <person name="Walter F."/>
            <person name="Albersmeier A."/>
            <person name="Kalinowski J."/>
            <person name="Ruckert C."/>
        </authorList>
    </citation>
    <scope>NUCLEOTIDE SEQUENCE</scope>
    <source>
        <strain evidence="4">KCTC 42590</strain>
    </source>
</reference>
<evidence type="ECO:0000259" key="3">
    <source>
        <dbReference type="Pfam" id="PF10073"/>
    </source>
</evidence>
<gene>
    <name evidence="4" type="ORF">GCM10017044_13530</name>
</gene>
<dbReference type="Pfam" id="PF10073">
    <property type="entry name" value="GapR_DNA-bd"/>
    <property type="match status" value="1"/>
</dbReference>
<reference evidence="4" key="2">
    <citation type="submission" date="2020-09" db="EMBL/GenBank/DDBJ databases">
        <authorList>
            <person name="Sun Q."/>
            <person name="Kim S."/>
        </authorList>
    </citation>
    <scope>NUCLEOTIDE SEQUENCE</scope>
    <source>
        <strain evidence="4">KCTC 42590</strain>
    </source>
</reference>
<dbReference type="Proteomes" id="UP000630923">
    <property type="component" value="Unassembled WGS sequence"/>
</dbReference>
<protein>
    <recommendedName>
        <fullName evidence="1">UPF0335 protein GCM10017044_13530</fullName>
    </recommendedName>
</protein>
<dbReference type="GO" id="GO:0003677">
    <property type="term" value="F:DNA binding"/>
    <property type="evidence" value="ECO:0007669"/>
    <property type="project" value="InterPro"/>
</dbReference>
<dbReference type="InterPro" id="IPR018753">
    <property type="entry name" value="GapR-like"/>
</dbReference>
<evidence type="ECO:0000313" key="4">
    <source>
        <dbReference type="EMBL" id="GHF20041.1"/>
    </source>
</evidence>
<evidence type="ECO:0000256" key="1">
    <source>
        <dbReference type="HAMAP-Rule" id="MF_00797"/>
    </source>
</evidence>
<feature type="region of interest" description="Disordered" evidence="2">
    <location>
        <begin position="81"/>
        <end position="101"/>
    </location>
</feature>
<dbReference type="NCBIfam" id="NF010247">
    <property type="entry name" value="PRK13694.1"/>
    <property type="match status" value="1"/>
</dbReference>
<keyword evidence="5" id="KW-1185">Reference proteome</keyword>
<accession>A0A919API9</accession>
<dbReference type="HAMAP" id="MF_00797">
    <property type="entry name" value="UPF0335"/>
    <property type="match status" value="1"/>
</dbReference>
<proteinExistence type="inferred from homology"/>
<sequence length="101" mass="11092">MVQAGGVAGDQLRSFIERIERLEEEKKGIAEDIKEVYAGAKAVGFDPKIMRKVISIRKMDRADRQEQEALLDVYLHAIEGGDIPQPSPIPAQAAETSEAAE</sequence>
<comment type="similarity">
    <text evidence="1">Belongs to the UPF0335 family.</text>
</comment>
<dbReference type="EMBL" id="BNCI01000001">
    <property type="protein sequence ID" value="GHF20041.1"/>
    <property type="molecule type" value="Genomic_DNA"/>
</dbReference>
<dbReference type="InterPro" id="IPR046367">
    <property type="entry name" value="GapR-like_DNA-bd"/>
</dbReference>
<dbReference type="RefSeq" id="WP_191251123.1">
    <property type="nucleotide sequence ID" value="NZ_BNCI01000001.1"/>
</dbReference>
<name>A0A919API9_9PROT</name>
<dbReference type="AlphaFoldDB" id="A0A919API9"/>
<evidence type="ECO:0000256" key="2">
    <source>
        <dbReference type="SAM" id="MobiDB-lite"/>
    </source>
</evidence>
<organism evidence="4 5">
    <name type="scientific">Kordiimonas sediminis</name>
    <dbReference type="NCBI Taxonomy" id="1735581"/>
    <lineage>
        <taxon>Bacteria</taxon>
        <taxon>Pseudomonadati</taxon>
        <taxon>Pseudomonadota</taxon>
        <taxon>Alphaproteobacteria</taxon>
        <taxon>Kordiimonadales</taxon>
        <taxon>Kordiimonadaceae</taxon>
        <taxon>Kordiimonas</taxon>
    </lineage>
</organism>